<evidence type="ECO:0000313" key="13">
    <source>
        <dbReference type="Proteomes" id="UP001296104"/>
    </source>
</evidence>
<evidence type="ECO:0000256" key="6">
    <source>
        <dbReference type="ARBA" id="ARBA00022691"/>
    </source>
</evidence>
<evidence type="ECO:0000256" key="7">
    <source>
        <dbReference type="ARBA" id="ARBA00022946"/>
    </source>
</evidence>
<keyword evidence="6" id="KW-0949">S-adenosyl-L-methionine</keyword>
<organism evidence="12 13">
    <name type="scientific">Lecanosticta acicola</name>
    <dbReference type="NCBI Taxonomy" id="111012"/>
    <lineage>
        <taxon>Eukaryota</taxon>
        <taxon>Fungi</taxon>
        <taxon>Dikarya</taxon>
        <taxon>Ascomycota</taxon>
        <taxon>Pezizomycotina</taxon>
        <taxon>Dothideomycetes</taxon>
        <taxon>Dothideomycetidae</taxon>
        <taxon>Mycosphaerellales</taxon>
        <taxon>Mycosphaerellaceae</taxon>
        <taxon>Lecanosticta</taxon>
    </lineage>
</organism>
<dbReference type="Pfam" id="PF08032">
    <property type="entry name" value="SpoU_sub_bind"/>
    <property type="match status" value="1"/>
</dbReference>
<dbReference type="GO" id="GO:0016435">
    <property type="term" value="F:rRNA (guanine) methyltransferase activity"/>
    <property type="evidence" value="ECO:0007669"/>
    <property type="project" value="TreeGrafter"/>
</dbReference>
<comment type="subcellular location">
    <subcellularLocation>
        <location evidence="1">Mitochondrion</location>
    </subcellularLocation>
</comment>
<dbReference type="InterPro" id="IPR047261">
    <property type="entry name" value="MRM1_MeTrfase_dom"/>
</dbReference>
<feature type="domain" description="RNA 2-O ribose methyltransferase substrate binding" evidence="11">
    <location>
        <begin position="143"/>
        <end position="235"/>
    </location>
</feature>
<evidence type="ECO:0000256" key="1">
    <source>
        <dbReference type="ARBA" id="ARBA00004173"/>
    </source>
</evidence>
<keyword evidence="3" id="KW-0698">rRNA processing</keyword>
<dbReference type="InterPro" id="IPR029028">
    <property type="entry name" value="Alpha/beta_knot_MTases"/>
</dbReference>
<keyword evidence="13" id="KW-1185">Reference proteome</keyword>
<reference evidence="12" key="1">
    <citation type="submission" date="2023-11" db="EMBL/GenBank/DDBJ databases">
        <authorList>
            <person name="Alioto T."/>
            <person name="Alioto T."/>
            <person name="Gomez Garrido J."/>
        </authorList>
    </citation>
    <scope>NUCLEOTIDE SEQUENCE</scope>
</reference>
<feature type="region of interest" description="Disordered" evidence="10">
    <location>
        <begin position="106"/>
        <end position="132"/>
    </location>
</feature>
<dbReference type="SUPFAM" id="SSF55315">
    <property type="entry name" value="L30e-like"/>
    <property type="match status" value="1"/>
</dbReference>
<dbReference type="SMART" id="SM00967">
    <property type="entry name" value="SpoU_sub_bind"/>
    <property type="match status" value="1"/>
</dbReference>
<dbReference type="CDD" id="cd18105">
    <property type="entry name" value="SpoU-like_MRM1"/>
    <property type="match status" value="1"/>
</dbReference>
<protein>
    <recommendedName>
        <fullName evidence="9">rRNA methyltransferase 1, mitochondrial</fullName>
    </recommendedName>
</protein>
<dbReference type="Pfam" id="PF00588">
    <property type="entry name" value="SpoU_methylase"/>
    <property type="match status" value="1"/>
</dbReference>
<dbReference type="Gene3D" id="3.40.1280.10">
    <property type="match status" value="1"/>
</dbReference>
<gene>
    <name evidence="12" type="ORF">LECACI_7A000089</name>
</gene>
<dbReference type="InterPro" id="IPR047182">
    <property type="entry name" value="MRM1"/>
</dbReference>
<dbReference type="GO" id="GO:0005739">
    <property type="term" value="C:mitochondrion"/>
    <property type="evidence" value="ECO:0007669"/>
    <property type="project" value="UniProtKB-SubCell"/>
</dbReference>
<comment type="caution">
    <text evidence="12">The sequence shown here is derived from an EMBL/GenBank/DDBJ whole genome shotgun (WGS) entry which is preliminary data.</text>
</comment>
<evidence type="ECO:0000256" key="10">
    <source>
        <dbReference type="SAM" id="MobiDB-lite"/>
    </source>
</evidence>
<dbReference type="Gene3D" id="3.30.1330.30">
    <property type="match status" value="1"/>
</dbReference>
<dbReference type="SUPFAM" id="SSF75217">
    <property type="entry name" value="alpha/beta knot"/>
    <property type="match status" value="1"/>
</dbReference>
<dbReference type="GO" id="GO:0003723">
    <property type="term" value="F:RNA binding"/>
    <property type="evidence" value="ECO:0007669"/>
    <property type="project" value="InterPro"/>
</dbReference>
<keyword evidence="8" id="KW-0496">Mitochondrion</keyword>
<dbReference type="InterPro" id="IPR029026">
    <property type="entry name" value="tRNA_m1G_MTases_N"/>
</dbReference>
<keyword evidence="7" id="KW-0809">Transit peptide</keyword>
<sequence>MVHVQRLEGSRGPRRLLDRLKSNIRGHIRAINVAIETGTFKTEAEDSVAEMFMRKADDRIFRVGPPAGPTSSTIYQKEDGTMDVYYASEAFEFGKYGKEVDFGNEEVAETPQKQSQDEPEQTSQSSQDHIPVPIPYSTAASEFLYGYNPVLAALRGRRRKMYKLYIHPHIFPKDFAKEPTGPVNQVESARANLATLARDANVTLVNKVITQQLDRMSDGRPHNGVVLEVSKLPAPPVLHLSKPDLKQSSVRMELAKQSAEEAAVNGTSNEMQIAAKTWRYPLVVMLDGILDPANVGSIIRTCHFYGVDAVAVATNTCANLSSPIVAKASSGGCEAVRLLSLPKPSEFVYESGRNGWSIYAAEASSAGSADKTRKLTTSSVAADSPLAKHPCILMLGAEGEGLRENLRKRADGFVAIQSSAKPADMGNVGVDSLNVGVAAGILLESFLSRPAAAPKEKDISGELGW</sequence>
<accession>A0AAI8W0I7</accession>
<evidence type="ECO:0000313" key="12">
    <source>
        <dbReference type="EMBL" id="CAK3742294.1"/>
    </source>
</evidence>
<dbReference type="InterPro" id="IPR013123">
    <property type="entry name" value="SpoU_subst-bd"/>
</dbReference>
<dbReference type="InterPro" id="IPR029064">
    <property type="entry name" value="Ribosomal_eL30-like_sf"/>
</dbReference>
<dbReference type="InterPro" id="IPR001537">
    <property type="entry name" value="SpoU_MeTrfase"/>
</dbReference>
<proteinExistence type="inferred from homology"/>
<dbReference type="AlphaFoldDB" id="A0AAI8W0I7"/>
<keyword evidence="4 12" id="KW-0489">Methyltransferase</keyword>
<evidence type="ECO:0000256" key="9">
    <source>
        <dbReference type="ARBA" id="ARBA00034881"/>
    </source>
</evidence>
<evidence type="ECO:0000256" key="4">
    <source>
        <dbReference type="ARBA" id="ARBA00022603"/>
    </source>
</evidence>
<evidence type="ECO:0000256" key="5">
    <source>
        <dbReference type="ARBA" id="ARBA00022679"/>
    </source>
</evidence>
<name>A0AAI8W0I7_9PEZI</name>
<keyword evidence="5" id="KW-0808">Transferase</keyword>
<evidence type="ECO:0000256" key="3">
    <source>
        <dbReference type="ARBA" id="ARBA00022552"/>
    </source>
</evidence>
<dbReference type="PANTHER" id="PTHR46103:SF1">
    <property type="entry name" value="RRNA METHYLTRANSFERASE 1, MITOCHONDRIAL"/>
    <property type="match status" value="1"/>
</dbReference>
<evidence type="ECO:0000256" key="8">
    <source>
        <dbReference type="ARBA" id="ARBA00023128"/>
    </source>
</evidence>
<comment type="similarity">
    <text evidence="2">Belongs to the class IV-like SAM-binding methyltransferase superfamily. RNA methyltransferase TrmH family.</text>
</comment>
<evidence type="ECO:0000256" key="2">
    <source>
        <dbReference type="ARBA" id="ARBA00007228"/>
    </source>
</evidence>
<evidence type="ECO:0000259" key="11">
    <source>
        <dbReference type="SMART" id="SM00967"/>
    </source>
</evidence>
<dbReference type="Proteomes" id="UP001296104">
    <property type="component" value="Unassembled WGS sequence"/>
</dbReference>
<dbReference type="PANTHER" id="PTHR46103">
    <property type="entry name" value="RRNA METHYLTRANSFERASE 1, MITOCHONDRIAL"/>
    <property type="match status" value="1"/>
</dbReference>
<dbReference type="EMBL" id="CAVMBE010000001">
    <property type="protein sequence ID" value="CAK3742294.1"/>
    <property type="molecule type" value="Genomic_DNA"/>
</dbReference>